<organism evidence="1 2">
    <name type="scientific">Dendrolimus kikuchii</name>
    <dbReference type="NCBI Taxonomy" id="765133"/>
    <lineage>
        <taxon>Eukaryota</taxon>
        <taxon>Metazoa</taxon>
        <taxon>Ecdysozoa</taxon>
        <taxon>Arthropoda</taxon>
        <taxon>Hexapoda</taxon>
        <taxon>Insecta</taxon>
        <taxon>Pterygota</taxon>
        <taxon>Neoptera</taxon>
        <taxon>Endopterygota</taxon>
        <taxon>Lepidoptera</taxon>
        <taxon>Glossata</taxon>
        <taxon>Ditrysia</taxon>
        <taxon>Bombycoidea</taxon>
        <taxon>Lasiocampidae</taxon>
        <taxon>Dendrolimus</taxon>
    </lineage>
</organism>
<evidence type="ECO:0000313" key="1">
    <source>
        <dbReference type="EMBL" id="KAJ0182358.1"/>
    </source>
</evidence>
<dbReference type="EMBL" id="CM034389">
    <property type="protein sequence ID" value="KAJ0182358.1"/>
    <property type="molecule type" value="Genomic_DNA"/>
</dbReference>
<gene>
    <name evidence="1" type="ORF">K1T71_001727</name>
</gene>
<proteinExistence type="predicted"/>
<protein>
    <submittedName>
        <fullName evidence="1">Uncharacterized protein</fullName>
    </submittedName>
</protein>
<comment type="caution">
    <text evidence="1">The sequence shown here is derived from an EMBL/GenBank/DDBJ whole genome shotgun (WGS) entry which is preliminary data.</text>
</comment>
<name>A0ACC1DEI7_9NEOP</name>
<dbReference type="Proteomes" id="UP000824533">
    <property type="component" value="Linkage Group LG03"/>
</dbReference>
<evidence type="ECO:0000313" key="2">
    <source>
        <dbReference type="Proteomes" id="UP000824533"/>
    </source>
</evidence>
<accession>A0ACC1DEI7</accession>
<sequence length="298" mass="34282">MNSVIENLNNIETNLLTWGNPFNCDGLDVIICVTGNPGITDFYTEFASELHTSLNLPVCVIGHAGHEPVSDKNSNVLRGQEHNFDLNGQIKHKVELLRLIDEKSKFHLIGHSIGCWIILELLNKHSDIVERSKSINLLFPTVQKMALSPNGKFLNKVIRRLHLLVMFFFTFIYLLPAVIKEFLIYNYLKLKSLPLNYKEGMLKFCNPSVGEKILFMAYDEMDKVTSLNVKAVDRMKHVTNVVYGKYDDWVPVRYMEDFKQFQPELIMKEVRIDHAFVLKSSEAVANIVSEYISTKRNN</sequence>
<keyword evidence="2" id="KW-1185">Reference proteome</keyword>
<reference evidence="1 2" key="1">
    <citation type="journal article" date="2021" name="Front. Genet.">
        <title>Chromosome-Level Genome Assembly Reveals Significant Gene Expansion in the Toll and IMD Signaling Pathways of Dendrolimus kikuchii.</title>
        <authorList>
            <person name="Zhou J."/>
            <person name="Wu P."/>
            <person name="Xiong Z."/>
            <person name="Liu N."/>
            <person name="Zhao N."/>
            <person name="Ji M."/>
            <person name="Qiu Y."/>
            <person name="Yang B."/>
        </authorList>
    </citation>
    <scope>NUCLEOTIDE SEQUENCE [LARGE SCALE GENOMIC DNA]</scope>
    <source>
        <strain evidence="1">Ann1</strain>
    </source>
</reference>